<reference evidence="2" key="1">
    <citation type="submission" date="2020-06" db="EMBL/GenBank/DDBJ databases">
        <authorList>
            <person name="Li T."/>
            <person name="Hu X."/>
            <person name="Zhang T."/>
            <person name="Song X."/>
            <person name="Zhang H."/>
            <person name="Dai N."/>
            <person name="Sheng W."/>
            <person name="Hou X."/>
            <person name="Wei L."/>
        </authorList>
    </citation>
    <scope>NUCLEOTIDE SEQUENCE</scope>
    <source>
        <strain evidence="2">G02</strain>
        <tissue evidence="2">Leaf</tissue>
    </source>
</reference>
<feature type="region of interest" description="Disordered" evidence="1">
    <location>
        <begin position="1"/>
        <end position="52"/>
    </location>
</feature>
<accession>A0AAW2PL28</accession>
<evidence type="ECO:0000256" key="1">
    <source>
        <dbReference type="SAM" id="MobiDB-lite"/>
    </source>
</evidence>
<protein>
    <submittedName>
        <fullName evidence="2">Uncharacterized protein</fullName>
    </submittedName>
</protein>
<gene>
    <name evidence="2" type="ORF">Sradi_4073500</name>
</gene>
<name>A0AAW2PL28_SESRA</name>
<evidence type="ECO:0000313" key="2">
    <source>
        <dbReference type="EMBL" id="KAL0356266.1"/>
    </source>
</evidence>
<proteinExistence type="predicted"/>
<feature type="compositionally biased region" description="Acidic residues" evidence="1">
    <location>
        <begin position="40"/>
        <end position="52"/>
    </location>
</feature>
<organism evidence="2">
    <name type="scientific">Sesamum radiatum</name>
    <name type="common">Black benniseed</name>
    <dbReference type="NCBI Taxonomy" id="300843"/>
    <lineage>
        <taxon>Eukaryota</taxon>
        <taxon>Viridiplantae</taxon>
        <taxon>Streptophyta</taxon>
        <taxon>Embryophyta</taxon>
        <taxon>Tracheophyta</taxon>
        <taxon>Spermatophyta</taxon>
        <taxon>Magnoliopsida</taxon>
        <taxon>eudicotyledons</taxon>
        <taxon>Gunneridae</taxon>
        <taxon>Pentapetalae</taxon>
        <taxon>asterids</taxon>
        <taxon>lamiids</taxon>
        <taxon>Lamiales</taxon>
        <taxon>Pedaliaceae</taxon>
        <taxon>Sesamum</taxon>
    </lineage>
</organism>
<comment type="caution">
    <text evidence="2">The sequence shown here is derived from an EMBL/GenBank/DDBJ whole genome shotgun (WGS) entry which is preliminary data.</text>
</comment>
<sequence length="52" mass="5946">MEKLMSLIADKFDTKLEEDTNEPEDSSGDNNSSFPSDQPPYEDCENEFDPPF</sequence>
<dbReference type="EMBL" id="JACGWJ010000017">
    <property type="protein sequence ID" value="KAL0356266.1"/>
    <property type="molecule type" value="Genomic_DNA"/>
</dbReference>
<dbReference type="AlphaFoldDB" id="A0AAW2PL28"/>
<reference evidence="2" key="2">
    <citation type="journal article" date="2024" name="Plant">
        <title>Genomic evolution and insights into agronomic trait innovations of Sesamum species.</title>
        <authorList>
            <person name="Miao H."/>
            <person name="Wang L."/>
            <person name="Qu L."/>
            <person name="Liu H."/>
            <person name="Sun Y."/>
            <person name="Le M."/>
            <person name="Wang Q."/>
            <person name="Wei S."/>
            <person name="Zheng Y."/>
            <person name="Lin W."/>
            <person name="Duan Y."/>
            <person name="Cao H."/>
            <person name="Xiong S."/>
            <person name="Wang X."/>
            <person name="Wei L."/>
            <person name="Li C."/>
            <person name="Ma Q."/>
            <person name="Ju M."/>
            <person name="Zhao R."/>
            <person name="Li G."/>
            <person name="Mu C."/>
            <person name="Tian Q."/>
            <person name="Mei H."/>
            <person name="Zhang T."/>
            <person name="Gao T."/>
            <person name="Zhang H."/>
        </authorList>
    </citation>
    <scope>NUCLEOTIDE SEQUENCE</scope>
    <source>
        <strain evidence="2">G02</strain>
    </source>
</reference>